<dbReference type="RefSeq" id="WP_176273341.1">
    <property type="nucleotide sequence ID" value="NZ_JABWTA010000001.1"/>
</dbReference>
<comment type="caution">
    <text evidence="8">The sequence shown here is derived from an EMBL/GenBank/DDBJ whole genome shotgun (WGS) entry which is preliminary data.</text>
</comment>
<name>A0A850HE86_9SPHN</name>
<dbReference type="InterPro" id="IPR007627">
    <property type="entry name" value="RNA_pol_sigma70_r2"/>
</dbReference>
<evidence type="ECO:0000313" key="9">
    <source>
        <dbReference type="Proteomes" id="UP000546031"/>
    </source>
</evidence>
<organism evidence="8 9">
    <name type="scientific">Altererythrobacter lutimaris</name>
    <dbReference type="NCBI Taxonomy" id="2743979"/>
    <lineage>
        <taxon>Bacteria</taxon>
        <taxon>Pseudomonadati</taxon>
        <taxon>Pseudomonadota</taxon>
        <taxon>Alphaproteobacteria</taxon>
        <taxon>Sphingomonadales</taxon>
        <taxon>Erythrobacteraceae</taxon>
        <taxon>Altererythrobacter</taxon>
    </lineage>
</organism>
<gene>
    <name evidence="8" type="ORF">HUO12_09585</name>
</gene>
<dbReference type="Gene3D" id="1.10.1740.10">
    <property type="match status" value="1"/>
</dbReference>
<dbReference type="GO" id="GO:0016987">
    <property type="term" value="F:sigma factor activity"/>
    <property type="evidence" value="ECO:0007669"/>
    <property type="project" value="UniProtKB-KW"/>
</dbReference>
<accession>A0A850HE86</accession>
<reference evidence="8 9" key="1">
    <citation type="submission" date="2020-06" db="EMBL/GenBank/DDBJ databases">
        <title>Altererythrobacter lutimaris sp. nov., a marine bacterium isolated from a tidal flat.</title>
        <authorList>
            <person name="Kim D."/>
            <person name="Yoo Y."/>
            <person name="Kim J.-J."/>
        </authorList>
    </citation>
    <scope>NUCLEOTIDE SEQUENCE [LARGE SCALE GENOMIC DNA]</scope>
    <source>
        <strain evidence="8 9">JGD-16</strain>
    </source>
</reference>
<dbReference type="InterPro" id="IPR036388">
    <property type="entry name" value="WH-like_DNA-bd_sf"/>
</dbReference>
<dbReference type="AlphaFoldDB" id="A0A850HE86"/>
<dbReference type="InterPro" id="IPR014284">
    <property type="entry name" value="RNA_pol_sigma-70_dom"/>
</dbReference>
<dbReference type="SUPFAM" id="SSF88659">
    <property type="entry name" value="Sigma3 and sigma4 domains of RNA polymerase sigma factors"/>
    <property type="match status" value="1"/>
</dbReference>
<dbReference type="Gene3D" id="1.10.10.10">
    <property type="entry name" value="Winged helix-like DNA-binding domain superfamily/Winged helix DNA-binding domain"/>
    <property type="match status" value="1"/>
</dbReference>
<dbReference type="InterPro" id="IPR039425">
    <property type="entry name" value="RNA_pol_sigma-70-like"/>
</dbReference>
<proteinExistence type="inferred from homology"/>
<feature type="domain" description="RNA polymerase sigma-70 region 2" evidence="6">
    <location>
        <begin position="33"/>
        <end position="92"/>
    </location>
</feature>
<evidence type="ECO:0000313" key="8">
    <source>
        <dbReference type="EMBL" id="NVE95148.1"/>
    </source>
</evidence>
<evidence type="ECO:0000256" key="1">
    <source>
        <dbReference type="ARBA" id="ARBA00010641"/>
    </source>
</evidence>
<dbReference type="CDD" id="cd06171">
    <property type="entry name" value="Sigma70_r4"/>
    <property type="match status" value="1"/>
</dbReference>
<evidence type="ECO:0000256" key="5">
    <source>
        <dbReference type="ARBA" id="ARBA00023163"/>
    </source>
</evidence>
<keyword evidence="3" id="KW-0731">Sigma factor</keyword>
<evidence type="ECO:0000256" key="2">
    <source>
        <dbReference type="ARBA" id="ARBA00023015"/>
    </source>
</evidence>
<keyword evidence="5" id="KW-0804">Transcription</keyword>
<evidence type="ECO:0000259" key="7">
    <source>
        <dbReference type="Pfam" id="PF08281"/>
    </source>
</evidence>
<feature type="domain" description="RNA polymerase sigma factor 70 region 4 type 2" evidence="7">
    <location>
        <begin position="128"/>
        <end position="178"/>
    </location>
</feature>
<dbReference type="PANTHER" id="PTHR43133:SF8">
    <property type="entry name" value="RNA POLYMERASE SIGMA FACTOR HI_1459-RELATED"/>
    <property type="match status" value="1"/>
</dbReference>
<evidence type="ECO:0000256" key="4">
    <source>
        <dbReference type="ARBA" id="ARBA00023125"/>
    </source>
</evidence>
<evidence type="ECO:0000259" key="6">
    <source>
        <dbReference type="Pfam" id="PF04542"/>
    </source>
</evidence>
<dbReference type="PANTHER" id="PTHR43133">
    <property type="entry name" value="RNA POLYMERASE ECF-TYPE SIGMA FACTO"/>
    <property type="match status" value="1"/>
</dbReference>
<sequence>MAEHNSRKMRGRALDAYLVASAQAGSRTALNQLARRWHPKLLAHARRLTGEAELAEEAVQHGWSAIVRGISRLKEASAFPAWAYRIVSRSCAGEIGRITRRRKLAVAFAREPQATASEPIEPDEHSTLRAAIRELDPPHRAAIALYHFEELSVAEVAVALDIPAGTVKTRLMNARKKLRQILEGEAS</sequence>
<protein>
    <submittedName>
        <fullName evidence="8">Sigma-70 family RNA polymerase sigma factor</fullName>
    </submittedName>
</protein>
<keyword evidence="9" id="KW-1185">Reference proteome</keyword>
<dbReference type="GO" id="GO:0006352">
    <property type="term" value="P:DNA-templated transcription initiation"/>
    <property type="evidence" value="ECO:0007669"/>
    <property type="project" value="InterPro"/>
</dbReference>
<dbReference type="Pfam" id="PF04542">
    <property type="entry name" value="Sigma70_r2"/>
    <property type="match status" value="1"/>
</dbReference>
<dbReference type="Pfam" id="PF08281">
    <property type="entry name" value="Sigma70_r4_2"/>
    <property type="match status" value="1"/>
</dbReference>
<dbReference type="InterPro" id="IPR013325">
    <property type="entry name" value="RNA_pol_sigma_r2"/>
</dbReference>
<dbReference type="NCBIfam" id="TIGR02937">
    <property type="entry name" value="sigma70-ECF"/>
    <property type="match status" value="1"/>
</dbReference>
<keyword evidence="4" id="KW-0238">DNA-binding</keyword>
<keyword evidence="2" id="KW-0805">Transcription regulation</keyword>
<comment type="similarity">
    <text evidence="1">Belongs to the sigma-70 factor family. ECF subfamily.</text>
</comment>
<dbReference type="SUPFAM" id="SSF88946">
    <property type="entry name" value="Sigma2 domain of RNA polymerase sigma factors"/>
    <property type="match status" value="1"/>
</dbReference>
<dbReference type="EMBL" id="JABWTA010000001">
    <property type="protein sequence ID" value="NVE95148.1"/>
    <property type="molecule type" value="Genomic_DNA"/>
</dbReference>
<dbReference type="GO" id="GO:0003677">
    <property type="term" value="F:DNA binding"/>
    <property type="evidence" value="ECO:0007669"/>
    <property type="project" value="UniProtKB-KW"/>
</dbReference>
<dbReference type="Proteomes" id="UP000546031">
    <property type="component" value="Unassembled WGS sequence"/>
</dbReference>
<evidence type="ECO:0000256" key="3">
    <source>
        <dbReference type="ARBA" id="ARBA00023082"/>
    </source>
</evidence>
<dbReference type="InterPro" id="IPR013324">
    <property type="entry name" value="RNA_pol_sigma_r3/r4-like"/>
</dbReference>
<dbReference type="InterPro" id="IPR013249">
    <property type="entry name" value="RNA_pol_sigma70_r4_t2"/>
</dbReference>